<accession>A0ACC0UZT7</accession>
<protein>
    <submittedName>
        <fullName evidence="1">Uncharacterized protein</fullName>
    </submittedName>
</protein>
<dbReference type="EMBL" id="CM047944">
    <property type="protein sequence ID" value="KAI9899653.1"/>
    <property type="molecule type" value="Genomic_DNA"/>
</dbReference>
<proteinExistence type="predicted"/>
<name>A0ACC0UZT7_9HYPO</name>
<keyword evidence="2" id="KW-1185">Reference proteome</keyword>
<comment type="caution">
    <text evidence="1">The sequence shown here is derived from an EMBL/GenBank/DDBJ whole genome shotgun (WGS) entry which is preliminary data.</text>
</comment>
<dbReference type="Proteomes" id="UP001163324">
    <property type="component" value="Chromosome 5"/>
</dbReference>
<evidence type="ECO:0000313" key="2">
    <source>
        <dbReference type="Proteomes" id="UP001163324"/>
    </source>
</evidence>
<gene>
    <name evidence="1" type="ORF">N3K66_006114</name>
</gene>
<evidence type="ECO:0000313" key="1">
    <source>
        <dbReference type="EMBL" id="KAI9899653.1"/>
    </source>
</evidence>
<reference evidence="1" key="1">
    <citation type="submission" date="2022-10" db="EMBL/GenBank/DDBJ databases">
        <title>Complete Genome of Trichothecium roseum strain YXFP-22015, a Plant Pathogen Isolated from Citrus.</title>
        <authorList>
            <person name="Wang Y."/>
            <person name="Zhu L."/>
        </authorList>
    </citation>
    <scope>NUCLEOTIDE SEQUENCE</scope>
    <source>
        <strain evidence="1">YXFP-22015</strain>
    </source>
</reference>
<sequence>MRQKSARDELITTQNNNTVPRAASWLPIKMKFHALLALYFAAAMASPIAMPEADADANPSPDIVEPKACCL</sequence>
<organism evidence="1 2">
    <name type="scientific">Trichothecium roseum</name>
    <dbReference type="NCBI Taxonomy" id="47278"/>
    <lineage>
        <taxon>Eukaryota</taxon>
        <taxon>Fungi</taxon>
        <taxon>Dikarya</taxon>
        <taxon>Ascomycota</taxon>
        <taxon>Pezizomycotina</taxon>
        <taxon>Sordariomycetes</taxon>
        <taxon>Hypocreomycetidae</taxon>
        <taxon>Hypocreales</taxon>
        <taxon>Hypocreales incertae sedis</taxon>
        <taxon>Trichothecium</taxon>
    </lineage>
</organism>